<comment type="caution">
    <text evidence="1">The sequence shown here is derived from an EMBL/GenBank/DDBJ whole genome shotgun (WGS) entry which is preliminary data.</text>
</comment>
<dbReference type="EMBL" id="MRAE01000012">
    <property type="protein sequence ID" value="OOO66777.1"/>
    <property type="molecule type" value="Genomic_DNA"/>
</dbReference>
<accession>A0A1S9I8W0</accession>
<sequence length="144" mass="16830">MDLNRIKDFKLDLLYEDGTNVGGIISNYKPPRPAHFRKGIRTIDGYTYFQKDITSDCIISFSITFQIKGKDDKETESNIKKFIKFRNNYGSRFIFVDEFGTKYKGYFQNKYDIDTPIEGDIYYIGLEMLCNHEVSGWVKDNGKV</sequence>
<reference evidence="1 2" key="1">
    <citation type="submission" date="2016-12" db="EMBL/GenBank/DDBJ databases">
        <title>Clostridium tepidum sp. nov., a close relative of Clostridium sporogenes and Clostridium botulinum Group I.</title>
        <authorList>
            <person name="Dobritsa A.P."/>
            <person name="Kutumbaka K.K."/>
            <person name="Werner K."/>
            <person name="Wiedmann M."/>
            <person name="Asmus A."/>
            <person name="Samadpour M."/>
        </authorList>
    </citation>
    <scope>NUCLEOTIDE SEQUENCE [LARGE SCALE GENOMIC DNA]</scope>
    <source>
        <strain evidence="1 2">IEH 97212</strain>
    </source>
</reference>
<dbReference type="OrthoDB" id="1926775at2"/>
<evidence type="ECO:0000313" key="1">
    <source>
        <dbReference type="EMBL" id="OOO66777.1"/>
    </source>
</evidence>
<dbReference type="RefSeq" id="WP_078054570.1">
    <property type="nucleotide sequence ID" value="NZ_MRAE01000012.1"/>
</dbReference>
<dbReference type="AlphaFoldDB" id="A0A1S9I8W0"/>
<gene>
    <name evidence="1" type="ORF">BS638_06530</name>
</gene>
<evidence type="ECO:0008006" key="3">
    <source>
        <dbReference type="Google" id="ProtNLM"/>
    </source>
</evidence>
<evidence type="ECO:0000313" key="2">
    <source>
        <dbReference type="Proteomes" id="UP000190256"/>
    </source>
</evidence>
<protein>
    <recommendedName>
        <fullName evidence="3">Phage tail protein</fullName>
    </recommendedName>
</protein>
<name>A0A1S9I8W0_9CLOT</name>
<organism evidence="1 2">
    <name type="scientific">Clostridium tepidum</name>
    <dbReference type="NCBI Taxonomy" id="1962263"/>
    <lineage>
        <taxon>Bacteria</taxon>
        <taxon>Bacillati</taxon>
        <taxon>Bacillota</taxon>
        <taxon>Clostridia</taxon>
        <taxon>Eubacteriales</taxon>
        <taxon>Clostridiaceae</taxon>
        <taxon>Clostridium</taxon>
    </lineage>
</organism>
<proteinExistence type="predicted"/>
<dbReference type="Proteomes" id="UP000190256">
    <property type="component" value="Unassembled WGS sequence"/>
</dbReference>